<reference evidence="10" key="1">
    <citation type="submission" date="2017-02" db="UniProtKB">
        <authorList>
            <consortium name="WormBaseParasite"/>
        </authorList>
    </citation>
    <scope>IDENTIFICATION</scope>
</reference>
<dbReference type="GO" id="GO:0016020">
    <property type="term" value="C:membrane"/>
    <property type="evidence" value="ECO:0007669"/>
    <property type="project" value="UniProtKB-SubCell"/>
</dbReference>
<dbReference type="WBParaSite" id="NBR_0000994801-mRNA-1">
    <property type="protein sequence ID" value="NBR_0000994801-mRNA-1"/>
    <property type="gene ID" value="NBR_0000994801"/>
</dbReference>
<organism evidence="10">
    <name type="scientific">Nippostrongylus brasiliensis</name>
    <name type="common">Rat hookworm</name>
    <dbReference type="NCBI Taxonomy" id="27835"/>
    <lineage>
        <taxon>Eukaryota</taxon>
        <taxon>Metazoa</taxon>
        <taxon>Ecdysozoa</taxon>
        <taxon>Nematoda</taxon>
        <taxon>Chromadorea</taxon>
        <taxon>Rhabditida</taxon>
        <taxon>Rhabditina</taxon>
        <taxon>Rhabditomorpha</taxon>
        <taxon>Strongyloidea</taxon>
        <taxon>Heligmosomidae</taxon>
        <taxon>Nippostrongylus</taxon>
    </lineage>
</organism>
<evidence type="ECO:0000313" key="10">
    <source>
        <dbReference type="WBParaSite" id="NBR_0000994801-mRNA-1"/>
    </source>
</evidence>
<dbReference type="PROSITE" id="PS00237">
    <property type="entry name" value="G_PROTEIN_RECEP_F1_1"/>
    <property type="match status" value="1"/>
</dbReference>
<dbReference type="InterPro" id="IPR047130">
    <property type="entry name" value="7TM_GPCR_Srsx_nematod"/>
</dbReference>
<evidence type="ECO:0000256" key="1">
    <source>
        <dbReference type="ARBA" id="ARBA00004370"/>
    </source>
</evidence>
<comment type="similarity">
    <text evidence="5">Belongs to the G-protein coupled receptor 1 family.</text>
</comment>
<dbReference type="PROSITE" id="PS50262">
    <property type="entry name" value="G_PROTEIN_RECEP_F1_2"/>
    <property type="match status" value="1"/>
</dbReference>
<dbReference type="SUPFAM" id="SSF81321">
    <property type="entry name" value="Family A G protein-coupled receptor-like"/>
    <property type="match status" value="1"/>
</dbReference>
<name>A0A0N4Y2J7_NIPBR</name>
<dbReference type="InterPro" id="IPR019424">
    <property type="entry name" value="7TM_GPCR_Srsx"/>
</dbReference>
<dbReference type="OMA" id="IMIMATF"/>
<accession>A0A0N4Y2J7</accession>
<dbReference type="GO" id="GO:0004930">
    <property type="term" value="F:G protein-coupled receptor activity"/>
    <property type="evidence" value="ECO:0007669"/>
    <property type="project" value="UniProtKB-KW"/>
</dbReference>
<dbReference type="SMART" id="SM01381">
    <property type="entry name" value="7TM_GPCR_Srsx"/>
    <property type="match status" value="1"/>
</dbReference>
<reference evidence="8 9" key="2">
    <citation type="submission" date="2018-11" db="EMBL/GenBank/DDBJ databases">
        <authorList>
            <consortium name="Pathogen Informatics"/>
        </authorList>
    </citation>
    <scope>NUCLEOTIDE SEQUENCE [LARGE SCALE GENOMIC DNA]</scope>
</reference>
<keyword evidence="5" id="KW-0675">Receptor</keyword>
<feature type="domain" description="G-protein coupled receptors family 1 profile" evidence="7">
    <location>
        <begin position="26"/>
        <end position="114"/>
    </location>
</feature>
<dbReference type="AlphaFoldDB" id="A0A0N4Y2J7"/>
<evidence type="ECO:0000259" key="7">
    <source>
        <dbReference type="PROSITE" id="PS50262"/>
    </source>
</evidence>
<evidence type="ECO:0000256" key="5">
    <source>
        <dbReference type="RuleBase" id="RU000688"/>
    </source>
</evidence>
<evidence type="ECO:0000256" key="6">
    <source>
        <dbReference type="SAM" id="Phobius"/>
    </source>
</evidence>
<keyword evidence="2 5" id="KW-0812">Transmembrane</keyword>
<dbReference type="InterPro" id="IPR000276">
    <property type="entry name" value="GPCR_Rhodpsn"/>
</dbReference>
<dbReference type="Gene3D" id="1.20.1070.10">
    <property type="entry name" value="Rhodopsin 7-helix transmembrane proteins"/>
    <property type="match status" value="1"/>
</dbReference>
<evidence type="ECO:0000256" key="3">
    <source>
        <dbReference type="ARBA" id="ARBA00022989"/>
    </source>
</evidence>
<gene>
    <name evidence="8" type="ORF">NBR_LOCUS9949</name>
</gene>
<dbReference type="PANTHER" id="PTHR23360:SF5">
    <property type="entry name" value="G-PROTEIN COUPLED RECEPTORS FAMILY 1 PROFILE DOMAIN-CONTAINING PROTEIN"/>
    <property type="match status" value="1"/>
</dbReference>
<dbReference type="PANTHER" id="PTHR23360">
    <property type="entry name" value="G-PROTEIN COUPLED RECEPTORS FAMILY 1 PROFILE DOMAIN-CONTAINING PROTEIN-RELATED"/>
    <property type="match status" value="1"/>
</dbReference>
<keyword evidence="9" id="KW-1185">Reference proteome</keyword>
<keyword evidence="3 6" id="KW-1133">Transmembrane helix</keyword>
<sequence>MSQGLDFALLPLTFVFTVLPTIGIIGNAIMIMATFKAKRMNSPCHILIAVTCFMDLLHEIGQYPFVYHYFRMTTMPQSDCFWMQIIPIIGVCAGCPLLLSLGLDRFIAVRFPSK</sequence>
<dbReference type="EMBL" id="UYSL01020228">
    <property type="protein sequence ID" value="VDL73538.1"/>
    <property type="molecule type" value="Genomic_DNA"/>
</dbReference>
<feature type="transmembrane region" description="Helical" evidence="6">
    <location>
        <begin position="44"/>
        <end position="61"/>
    </location>
</feature>
<dbReference type="Proteomes" id="UP000271162">
    <property type="component" value="Unassembled WGS sequence"/>
</dbReference>
<feature type="transmembrane region" description="Helical" evidence="6">
    <location>
        <begin position="12"/>
        <end position="32"/>
    </location>
</feature>
<dbReference type="PRINTS" id="PR00237">
    <property type="entry name" value="GPCRRHODOPSN"/>
</dbReference>
<dbReference type="InterPro" id="IPR017452">
    <property type="entry name" value="GPCR_Rhodpsn_7TM"/>
</dbReference>
<proteinExistence type="inferred from homology"/>
<dbReference type="STRING" id="27835.A0A0N4Y2J7"/>
<comment type="subcellular location">
    <subcellularLocation>
        <location evidence="1">Membrane</location>
    </subcellularLocation>
</comment>
<evidence type="ECO:0000313" key="9">
    <source>
        <dbReference type="Proteomes" id="UP000271162"/>
    </source>
</evidence>
<keyword evidence="5" id="KW-0807">Transducer</keyword>
<protein>
    <submittedName>
        <fullName evidence="10">G_PROTEIN_RECEP_F1_2 domain-containing protein</fullName>
    </submittedName>
</protein>
<evidence type="ECO:0000256" key="2">
    <source>
        <dbReference type="ARBA" id="ARBA00022692"/>
    </source>
</evidence>
<dbReference type="Pfam" id="PF10320">
    <property type="entry name" value="7TM_GPCR_Srsx"/>
    <property type="match status" value="1"/>
</dbReference>
<keyword evidence="4 6" id="KW-0472">Membrane</keyword>
<keyword evidence="5" id="KW-0297">G-protein coupled receptor</keyword>
<evidence type="ECO:0000256" key="4">
    <source>
        <dbReference type="ARBA" id="ARBA00023136"/>
    </source>
</evidence>
<evidence type="ECO:0000313" key="8">
    <source>
        <dbReference type="EMBL" id="VDL73538.1"/>
    </source>
</evidence>
<feature type="transmembrane region" description="Helical" evidence="6">
    <location>
        <begin position="81"/>
        <end position="103"/>
    </location>
</feature>